<comment type="caution">
    <text evidence="1">The sequence shown here is derived from an EMBL/GenBank/DDBJ whole genome shotgun (WGS) entry which is preliminary data.</text>
</comment>
<keyword evidence="2" id="KW-1185">Reference proteome</keyword>
<name>A0A1A6AMY0_9CLOT</name>
<evidence type="ECO:0000313" key="2">
    <source>
        <dbReference type="Proteomes" id="UP000093954"/>
    </source>
</evidence>
<organism evidence="1 2">
    <name type="scientific">Clostridium ragsdalei P11</name>
    <dbReference type="NCBI Taxonomy" id="1353534"/>
    <lineage>
        <taxon>Bacteria</taxon>
        <taxon>Bacillati</taxon>
        <taxon>Bacillota</taxon>
        <taxon>Clostridia</taxon>
        <taxon>Eubacteriales</taxon>
        <taxon>Clostridiaceae</taxon>
        <taxon>Clostridium</taxon>
    </lineage>
</organism>
<proteinExistence type="predicted"/>
<dbReference type="Proteomes" id="UP000093954">
    <property type="component" value="Unassembled WGS sequence"/>
</dbReference>
<reference evidence="1 2" key="1">
    <citation type="journal article" date="2012" name="Front. Microbiol.">
        <title>Draft Genome Sequence of the Virulent Strain 01-B526 of the Fish Pathogen Aeromonas salmonicida.</title>
        <authorList>
            <person name="Charette S.J."/>
            <person name="Brochu F."/>
            <person name="Boyle B."/>
            <person name="Filion G."/>
            <person name="Tanaka K.H."/>
            <person name="Derome N."/>
        </authorList>
    </citation>
    <scope>NUCLEOTIDE SEQUENCE [LARGE SCALE GENOMIC DNA]</scope>
    <source>
        <strain evidence="1 2">P11</strain>
    </source>
</reference>
<evidence type="ECO:0000313" key="1">
    <source>
        <dbReference type="EMBL" id="OBR91427.1"/>
    </source>
</evidence>
<dbReference type="RefSeq" id="WP_065079123.1">
    <property type="nucleotide sequence ID" value="NZ_LROS01000038.1"/>
</dbReference>
<accession>A0A1A6AMY0</accession>
<gene>
    <name evidence="1" type="ORF">CLRAG_29940</name>
</gene>
<sequence>MRKGIKEIERKTSGHENVIINIIDSNITKNRDRYSLNYEIIISTNSEETFNKFITEFENEILPIFYKTFAVISYKQVSM</sequence>
<dbReference type="PATRIC" id="fig|1353534.3.peg.3042"/>
<dbReference type="AlphaFoldDB" id="A0A1A6AMY0"/>
<dbReference type="EMBL" id="LROS01000038">
    <property type="protein sequence ID" value="OBR91427.1"/>
    <property type="molecule type" value="Genomic_DNA"/>
</dbReference>
<protein>
    <submittedName>
        <fullName evidence="1">Uncharacterized protein</fullName>
    </submittedName>
</protein>